<evidence type="ECO:0000313" key="4">
    <source>
        <dbReference type="WBParaSite" id="ACRNAN_Path_1054.g4034.t1"/>
    </source>
</evidence>
<feature type="transmembrane region" description="Helical" evidence="2">
    <location>
        <begin position="166"/>
        <end position="185"/>
    </location>
</feature>
<feature type="transmembrane region" description="Helical" evidence="2">
    <location>
        <begin position="197"/>
        <end position="216"/>
    </location>
</feature>
<organism evidence="3 4">
    <name type="scientific">Acrobeloides nanus</name>
    <dbReference type="NCBI Taxonomy" id="290746"/>
    <lineage>
        <taxon>Eukaryota</taxon>
        <taxon>Metazoa</taxon>
        <taxon>Ecdysozoa</taxon>
        <taxon>Nematoda</taxon>
        <taxon>Chromadorea</taxon>
        <taxon>Rhabditida</taxon>
        <taxon>Tylenchina</taxon>
        <taxon>Cephalobomorpha</taxon>
        <taxon>Cephaloboidea</taxon>
        <taxon>Cephalobidae</taxon>
        <taxon>Acrobeloides</taxon>
    </lineage>
</organism>
<evidence type="ECO:0000256" key="2">
    <source>
        <dbReference type="SAM" id="Phobius"/>
    </source>
</evidence>
<evidence type="ECO:0000313" key="3">
    <source>
        <dbReference type="Proteomes" id="UP000887540"/>
    </source>
</evidence>
<name>A0A914BUV7_9BILA</name>
<dbReference type="PANTHER" id="PTHR12011">
    <property type="entry name" value="ADHESION G-PROTEIN COUPLED RECEPTOR"/>
    <property type="match status" value="1"/>
</dbReference>
<dbReference type="PANTHER" id="PTHR12011:SF465">
    <property type="entry name" value="GPS DOMAIN-CONTAINING PROTEIN"/>
    <property type="match status" value="1"/>
</dbReference>
<keyword evidence="2" id="KW-0812">Transmembrane</keyword>
<accession>A0A914BUV7</accession>
<sequence>MLNASDLQDRCQFGFFQANEKVLSAGFFGDEDGKDNKFKFTAVANQPQTITVKIRYSKTTMKRKPLHGKLKITSWKSIINGWDTSETCQVEDTDGDWSSTCTQNKDGGNYAMVNDGRSTDPTLCSNTLIIIFYVINGASFICLIVVNTIMIKRRCSSKKEEERNDIIGFVYNIALMSFFICYTSFVDKAHSGTYACYAIAGVTYWLLLMCIFIKMFQALDILEPYVAKGFLEKFYKLLVSWPFVIFSSLVLSSGLSGAFGIFMTNFYKRDDNLCWIRSDYIVSGVILPMCHLGANAIIFMVLMLAVTLGPVYKKEEKKKNKKNGNKEKKKESPLRKTIFKALSGLTSQLILALPWLMQYLSLYASGTNIFHYLFVIINGCQGMIQFLLLSLSQAFLNRSSGEEDEDDEEGEEDGDESRKENSPQKDKNIVKNEKERRNQQRNHENNKYEDIEIKL</sequence>
<protein>
    <submittedName>
        <fullName evidence="4">Uncharacterized protein</fullName>
    </submittedName>
</protein>
<dbReference type="Gene3D" id="1.20.1070.10">
    <property type="entry name" value="Rhodopsin 7-helix transmembrane proteins"/>
    <property type="match status" value="1"/>
</dbReference>
<evidence type="ECO:0000256" key="1">
    <source>
        <dbReference type="SAM" id="MobiDB-lite"/>
    </source>
</evidence>
<proteinExistence type="predicted"/>
<dbReference type="GO" id="GO:0005886">
    <property type="term" value="C:plasma membrane"/>
    <property type="evidence" value="ECO:0007669"/>
    <property type="project" value="TreeGrafter"/>
</dbReference>
<keyword evidence="3" id="KW-1185">Reference proteome</keyword>
<feature type="transmembrane region" description="Helical" evidence="2">
    <location>
        <begin position="338"/>
        <end position="357"/>
    </location>
</feature>
<dbReference type="AlphaFoldDB" id="A0A914BUV7"/>
<keyword evidence="2" id="KW-1133">Transmembrane helix</keyword>
<feature type="compositionally biased region" description="Acidic residues" evidence="1">
    <location>
        <begin position="402"/>
        <end position="415"/>
    </location>
</feature>
<keyword evidence="2" id="KW-0472">Membrane</keyword>
<dbReference type="Proteomes" id="UP000887540">
    <property type="component" value="Unplaced"/>
</dbReference>
<feature type="transmembrane region" description="Helical" evidence="2">
    <location>
        <begin position="237"/>
        <end position="261"/>
    </location>
</feature>
<feature type="transmembrane region" description="Helical" evidence="2">
    <location>
        <begin position="369"/>
        <end position="389"/>
    </location>
</feature>
<feature type="transmembrane region" description="Helical" evidence="2">
    <location>
        <begin position="127"/>
        <end position="146"/>
    </location>
</feature>
<dbReference type="WBParaSite" id="ACRNAN_Path_1054.g4034.t1">
    <property type="protein sequence ID" value="ACRNAN_Path_1054.g4034.t1"/>
    <property type="gene ID" value="ACRNAN_Path_1054.g4034"/>
</dbReference>
<feature type="transmembrane region" description="Helical" evidence="2">
    <location>
        <begin position="281"/>
        <end position="312"/>
    </location>
</feature>
<feature type="compositionally biased region" description="Basic and acidic residues" evidence="1">
    <location>
        <begin position="416"/>
        <end position="455"/>
    </location>
</feature>
<feature type="region of interest" description="Disordered" evidence="1">
    <location>
        <begin position="400"/>
        <end position="455"/>
    </location>
</feature>
<reference evidence="4" key="1">
    <citation type="submission" date="2022-11" db="UniProtKB">
        <authorList>
            <consortium name="WormBaseParasite"/>
        </authorList>
    </citation>
    <scope>IDENTIFICATION</scope>
</reference>